<evidence type="ECO:0000313" key="3">
    <source>
        <dbReference type="Proteomes" id="UP000770661"/>
    </source>
</evidence>
<evidence type="ECO:0000256" key="1">
    <source>
        <dbReference type="SAM" id="MobiDB-lite"/>
    </source>
</evidence>
<evidence type="ECO:0000313" key="2">
    <source>
        <dbReference type="EMBL" id="KAG0710530.1"/>
    </source>
</evidence>
<feature type="compositionally biased region" description="Acidic residues" evidence="1">
    <location>
        <begin position="35"/>
        <end position="44"/>
    </location>
</feature>
<name>A0A8J4XMY6_CHIOP</name>
<organism evidence="2 3">
    <name type="scientific">Chionoecetes opilio</name>
    <name type="common">Atlantic snow crab</name>
    <name type="synonym">Cancer opilio</name>
    <dbReference type="NCBI Taxonomy" id="41210"/>
    <lineage>
        <taxon>Eukaryota</taxon>
        <taxon>Metazoa</taxon>
        <taxon>Ecdysozoa</taxon>
        <taxon>Arthropoda</taxon>
        <taxon>Crustacea</taxon>
        <taxon>Multicrustacea</taxon>
        <taxon>Malacostraca</taxon>
        <taxon>Eumalacostraca</taxon>
        <taxon>Eucarida</taxon>
        <taxon>Decapoda</taxon>
        <taxon>Pleocyemata</taxon>
        <taxon>Brachyura</taxon>
        <taxon>Eubrachyura</taxon>
        <taxon>Majoidea</taxon>
        <taxon>Majidae</taxon>
        <taxon>Chionoecetes</taxon>
    </lineage>
</organism>
<gene>
    <name evidence="2" type="ORF">GWK47_022619</name>
</gene>
<dbReference type="AlphaFoldDB" id="A0A8J4XMY6"/>
<sequence>MPAKKKSMTAAAKGKGKAKRKAVEEEHAAPTVPGEESEPEEEVESVVGGAVSRKKAKTGSGKKSSGPVTSTQQEYTEQQEETLATYILDHEELYDQTSRDFKNTSRKDRLWEECGALVGVNGKVLYMYKTQWSAYGRIKKMMNVSGLAPKVEFSDRNGCGRSEFLKTPCSQQERRRHHLARVGKGGSNDDDDDGDRESLAGSAAGSVVMAGPGPSKPPGHYKGKGKGKDTATLDTVLTEYLSRQATQRASYDRELQDTLSSMTQARDQAAIWGESLAMSARRLPDNLFRRFQMDSLALMNQYLQMAERGEDPDQQQQQYQVMQPLMKTDED</sequence>
<feature type="compositionally biased region" description="Low complexity" evidence="1">
    <location>
        <begin position="58"/>
        <end position="76"/>
    </location>
</feature>
<dbReference type="OrthoDB" id="5984255at2759"/>
<feature type="compositionally biased region" description="Low complexity" evidence="1">
    <location>
        <begin position="200"/>
        <end position="213"/>
    </location>
</feature>
<protein>
    <submittedName>
        <fullName evidence="2">Uncharacterized protein</fullName>
    </submittedName>
</protein>
<comment type="caution">
    <text evidence="2">The sequence shown here is derived from an EMBL/GenBank/DDBJ whole genome shotgun (WGS) entry which is preliminary data.</text>
</comment>
<feature type="region of interest" description="Disordered" evidence="1">
    <location>
        <begin position="308"/>
        <end position="331"/>
    </location>
</feature>
<proteinExistence type="predicted"/>
<dbReference type="EMBL" id="JACEEZ010024124">
    <property type="protein sequence ID" value="KAG0710530.1"/>
    <property type="molecule type" value="Genomic_DNA"/>
</dbReference>
<feature type="region of interest" description="Disordered" evidence="1">
    <location>
        <begin position="169"/>
        <end position="229"/>
    </location>
</feature>
<reference evidence="2" key="1">
    <citation type="submission" date="2020-07" db="EMBL/GenBank/DDBJ databases">
        <title>The High-quality genome of the commercially important snow crab, Chionoecetes opilio.</title>
        <authorList>
            <person name="Jeong J.-H."/>
            <person name="Ryu S."/>
        </authorList>
    </citation>
    <scope>NUCLEOTIDE SEQUENCE</scope>
    <source>
        <strain evidence="2">MADBK_172401_WGS</strain>
        <tissue evidence="2">Digestive gland</tissue>
    </source>
</reference>
<feature type="region of interest" description="Disordered" evidence="1">
    <location>
        <begin position="1"/>
        <end position="78"/>
    </location>
</feature>
<dbReference type="Proteomes" id="UP000770661">
    <property type="component" value="Unassembled WGS sequence"/>
</dbReference>
<feature type="compositionally biased region" description="Low complexity" evidence="1">
    <location>
        <begin position="314"/>
        <end position="323"/>
    </location>
</feature>
<accession>A0A8J4XMY6</accession>
<keyword evidence="3" id="KW-1185">Reference proteome</keyword>